<dbReference type="InterPro" id="IPR007627">
    <property type="entry name" value="RNA_pol_sigma70_r2"/>
</dbReference>
<dbReference type="PROSITE" id="PS00715">
    <property type="entry name" value="SIGMA70_1"/>
    <property type="match status" value="1"/>
</dbReference>
<dbReference type="NCBIfam" id="TIGR02937">
    <property type="entry name" value="sigma70-ECF"/>
    <property type="match status" value="1"/>
</dbReference>
<dbReference type="SUPFAM" id="SSF88946">
    <property type="entry name" value="Sigma2 domain of RNA polymerase sigma factors"/>
    <property type="match status" value="1"/>
</dbReference>
<gene>
    <name evidence="6" type="ORF">ATW55_00435</name>
</gene>
<dbReference type="InterPro" id="IPR014284">
    <property type="entry name" value="RNA_pol_sigma-70_dom"/>
</dbReference>
<keyword evidence="4" id="KW-0804">Transcription</keyword>
<dbReference type="InterPro" id="IPR000943">
    <property type="entry name" value="RNA_pol_sigma70"/>
</dbReference>
<evidence type="ECO:0000256" key="2">
    <source>
        <dbReference type="ARBA" id="ARBA00023082"/>
    </source>
</evidence>
<evidence type="ECO:0000259" key="5">
    <source>
        <dbReference type="PROSITE" id="PS00715"/>
    </source>
</evidence>
<dbReference type="RefSeq" id="WP_067713357.1">
    <property type="nucleotide sequence ID" value="NZ_LPVJ01000011.1"/>
</dbReference>
<keyword evidence="3" id="KW-0238">DNA-binding</keyword>
<comment type="caution">
    <text evidence="6">The sequence shown here is derived from an EMBL/GenBank/DDBJ whole genome shotgun (WGS) entry which is preliminary data.</text>
</comment>
<dbReference type="InterPro" id="IPR013325">
    <property type="entry name" value="RNA_pol_sigma_r2"/>
</dbReference>
<dbReference type="Gene3D" id="1.20.120.1810">
    <property type="match status" value="1"/>
</dbReference>
<dbReference type="InterPro" id="IPR050813">
    <property type="entry name" value="Sigma-70_Factor"/>
</dbReference>
<sequence>MSLIATWLGFACVDSCTALVSYVKNQAFPHPLGEAEERDCLLRIGRGEEDAYHKLVEHNLRLVAFIAKKFRDSGVDEDDMISLGTIGLIKAVKSFRPDAGTKFATYAARCIENENSMPLCVRKSMEGIEHELFSQIFRRCD</sequence>
<dbReference type="EMBL" id="LPVJ01000011">
    <property type="protein sequence ID" value="KUO96586.1"/>
    <property type="molecule type" value="Genomic_DNA"/>
</dbReference>
<accession>A0A117SY92</accession>
<dbReference type="PANTHER" id="PTHR30376">
    <property type="entry name" value="SIGMA FACTOR RPOH HEAT SHOCK RELATED"/>
    <property type="match status" value="1"/>
</dbReference>
<dbReference type="AlphaFoldDB" id="A0A117SY92"/>
<dbReference type="GO" id="GO:0003677">
    <property type="term" value="F:DNA binding"/>
    <property type="evidence" value="ECO:0007669"/>
    <property type="project" value="UniProtKB-KW"/>
</dbReference>
<protein>
    <recommendedName>
        <fullName evidence="5">RNA polymerase sigma-70 domain-containing protein</fullName>
    </recommendedName>
</protein>
<dbReference type="Pfam" id="PF04542">
    <property type="entry name" value="Sigma70_r2"/>
    <property type="match status" value="1"/>
</dbReference>
<keyword evidence="1" id="KW-0805">Transcription regulation</keyword>
<reference evidence="6 7" key="1">
    <citation type="submission" date="2015-12" db="EMBL/GenBank/DDBJ databases">
        <title>Draft genome sequence of Acidibacillus ferrooxidans ITV001, isolated from a chalcopyrite acid mine drainage site in Brazil.</title>
        <authorList>
            <person name="Dall'Agnol H."/>
            <person name="Nancucheo I."/>
            <person name="Johnson B."/>
            <person name="Oliveira R."/>
            <person name="Leite L."/>
            <person name="Pylro V."/>
            <person name="Nunes G.L."/>
            <person name="Tzotzos G."/>
            <person name="Fernandes G.R."/>
            <person name="Dutra J."/>
            <person name="Orellana S.C."/>
            <person name="Oliveira G."/>
        </authorList>
    </citation>
    <scope>NUCLEOTIDE SEQUENCE [LARGE SCALE GENOMIC DNA]</scope>
    <source>
        <strain evidence="7">ITV01</strain>
    </source>
</reference>
<evidence type="ECO:0000256" key="4">
    <source>
        <dbReference type="ARBA" id="ARBA00023163"/>
    </source>
</evidence>
<feature type="domain" description="RNA polymerase sigma-70" evidence="5">
    <location>
        <begin position="79"/>
        <end position="92"/>
    </location>
</feature>
<evidence type="ECO:0000313" key="7">
    <source>
        <dbReference type="Proteomes" id="UP000053557"/>
    </source>
</evidence>
<name>A0A117SY92_9BACL</name>
<dbReference type="Proteomes" id="UP000053557">
    <property type="component" value="Unassembled WGS sequence"/>
</dbReference>
<dbReference type="GO" id="GO:0016987">
    <property type="term" value="F:sigma factor activity"/>
    <property type="evidence" value="ECO:0007669"/>
    <property type="project" value="UniProtKB-KW"/>
</dbReference>
<dbReference type="GO" id="GO:0006352">
    <property type="term" value="P:DNA-templated transcription initiation"/>
    <property type="evidence" value="ECO:0007669"/>
    <property type="project" value="InterPro"/>
</dbReference>
<organism evidence="6 7">
    <name type="scientific">Ferroacidibacillus organovorans</name>
    <dbReference type="NCBI Taxonomy" id="1765683"/>
    <lineage>
        <taxon>Bacteria</taxon>
        <taxon>Bacillati</taxon>
        <taxon>Bacillota</taxon>
        <taxon>Bacilli</taxon>
        <taxon>Bacillales</taxon>
        <taxon>Alicyclobacillaceae</taxon>
        <taxon>Ferroacidibacillus</taxon>
    </lineage>
</organism>
<proteinExistence type="predicted"/>
<dbReference type="PANTHER" id="PTHR30376:SF3">
    <property type="entry name" value="RNA POLYMERASE SIGMA FACTOR RPOH"/>
    <property type="match status" value="1"/>
</dbReference>
<evidence type="ECO:0000256" key="3">
    <source>
        <dbReference type="ARBA" id="ARBA00023125"/>
    </source>
</evidence>
<evidence type="ECO:0000256" key="1">
    <source>
        <dbReference type="ARBA" id="ARBA00023015"/>
    </source>
</evidence>
<evidence type="ECO:0000313" key="6">
    <source>
        <dbReference type="EMBL" id="KUO96586.1"/>
    </source>
</evidence>
<keyword evidence="7" id="KW-1185">Reference proteome</keyword>
<keyword evidence="2" id="KW-0731">Sigma factor</keyword>